<keyword evidence="1" id="KW-0732">Signal</keyword>
<evidence type="ECO:0000256" key="1">
    <source>
        <dbReference type="SAM" id="SignalP"/>
    </source>
</evidence>
<dbReference type="Pfam" id="PF13670">
    <property type="entry name" value="PepSY_2"/>
    <property type="match status" value="1"/>
</dbReference>
<dbReference type="RefSeq" id="WP_197312822.1">
    <property type="nucleotide sequence ID" value="NZ_JADZLT010000056.1"/>
</dbReference>
<evidence type="ECO:0000259" key="2">
    <source>
        <dbReference type="Pfam" id="PF13670"/>
    </source>
</evidence>
<dbReference type="EMBL" id="JADZLT010000056">
    <property type="protein sequence ID" value="MBH0239742.1"/>
    <property type="molecule type" value="Genomic_DNA"/>
</dbReference>
<feature type="domain" description="PepSY" evidence="2">
    <location>
        <begin position="6"/>
        <end position="87"/>
    </location>
</feature>
<keyword evidence="4" id="KW-1185">Reference proteome</keyword>
<dbReference type="AlphaFoldDB" id="A0A931I4H3"/>
<evidence type="ECO:0000313" key="4">
    <source>
        <dbReference type="Proteomes" id="UP000631694"/>
    </source>
</evidence>
<feature type="chain" id="PRO_5037250405" evidence="1">
    <location>
        <begin position="22"/>
        <end position="90"/>
    </location>
</feature>
<reference evidence="3" key="1">
    <citation type="submission" date="2020-12" db="EMBL/GenBank/DDBJ databases">
        <title>Methylobrevis albus sp. nov., isolated from fresh water lack sediment.</title>
        <authorList>
            <person name="Zou Q."/>
        </authorList>
    </citation>
    <scope>NUCLEOTIDE SEQUENCE</scope>
    <source>
        <strain evidence="3">L22</strain>
    </source>
</reference>
<gene>
    <name evidence="3" type="ORF">I5731_18125</name>
</gene>
<evidence type="ECO:0000313" key="3">
    <source>
        <dbReference type="EMBL" id="MBH0239742.1"/>
    </source>
</evidence>
<sequence length="90" mass="9696">MKTLVTAAVLASALLTAPASAGGDCTTEPKDKWMSEEAMKAKAAELGYEKIKVFKVSGTCYEIYGWNKEGKKAEVYFNPVTGDVVEAEID</sequence>
<protein>
    <submittedName>
        <fullName evidence="3">PepSY domain-containing protein</fullName>
    </submittedName>
</protein>
<organism evidence="3 4">
    <name type="scientific">Methylobrevis albus</name>
    <dbReference type="NCBI Taxonomy" id="2793297"/>
    <lineage>
        <taxon>Bacteria</taxon>
        <taxon>Pseudomonadati</taxon>
        <taxon>Pseudomonadota</taxon>
        <taxon>Alphaproteobacteria</taxon>
        <taxon>Hyphomicrobiales</taxon>
        <taxon>Pleomorphomonadaceae</taxon>
        <taxon>Methylobrevis</taxon>
    </lineage>
</organism>
<dbReference type="Proteomes" id="UP000631694">
    <property type="component" value="Unassembled WGS sequence"/>
</dbReference>
<name>A0A931I4H3_9HYPH</name>
<dbReference type="InterPro" id="IPR025711">
    <property type="entry name" value="PepSY"/>
</dbReference>
<proteinExistence type="predicted"/>
<feature type="signal peptide" evidence="1">
    <location>
        <begin position="1"/>
        <end position="21"/>
    </location>
</feature>
<comment type="caution">
    <text evidence="3">The sequence shown here is derived from an EMBL/GenBank/DDBJ whole genome shotgun (WGS) entry which is preliminary data.</text>
</comment>
<accession>A0A931I4H3</accession>